<sequence length="317" mass="32817">MLRRSLLATLAIPAVAKAQTPWPTNAVRLVVPYAAGGPTDVAVRILAEALAAPLAARVVVENRTGAGTVVGTDAVAKARDGHSFLVATVAHAVNRAVVAQLPFDPVADFRGVALVGTVPQILLVQRDLPVNDLAGLLTLLRAEPGKHAYGSAGIGSAQHLAAELFRTSAQVQIEHIPYRGAAPAVTDLVAGRLTLVIDSAATALAQLRTGQVKALAVTSPARLPALPNVPAMAELLPGYEAYTWNAVLAPAVMPDAAVARMNAAVNQTLREGRTAARLTELGISVTPDSTPPQVDRFVAGEMAKWSAVLANAGIRPE</sequence>
<dbReference type="InterPro" id="IPR005064">
    <property type="entry name" value="BUG"/>
</dbReference>
<reference evidence="2 3" key="1">
    <citation type="submission" date="2019-01" db="EMBL/GenBank/DDBJ databases">
        <authorList>
            <person name="Chen W.-M."/>
        </authorList>
    </citation>
    <scope>NUCLEOTIDE SEQUENCE [LARGE SCALE GENOMIC DNA]</scope>
    <source>
        <strain evidence="2 3">CCP-6</strain>
    </source>
</reference>
<organism evidence="2 3">
    <name type="scientific">Rhodovarius crocodyli</name>
    <dbReference type="NCBI Taxonomy" id="1979269"/>
    <lineage>
        <taxon>Bacteria</taxon>
        <taxon>Pseudomonadati</taxon>
        <taxon>Pseudomonadota</taxon>
        <taxon>Alphaproteobacteria</taxon>
        <taxon>Acetobacterales</taxon>
        <taxon>Roseomonadaceae</taxon>
        <taxon>Rhodovarius</taxon>
    </lineage>
</organism>
<name>A0A437MJI0_9PROT</name>
<comment type="similarity">
    <text evidence="1">Belongs to the UPF0065 (bug) family.</text>
</comment>
<dbReference type="RefSeq" id="WP_127786974.1">
    <property type="nucleotide sequence ID" value="NZ_SACL01000002.1"/>
</dbReference>
<accession>A0A437MJI0</accession>
<proteinExistence type="inferred from homology"/>
<dbReference type="Pfam" id="PF03401">
    <property type="entry name" value="TctC"/>
    <property type="match status" value="1"/>
</dbReference>
<dbReference type="SUPFAM" id="SSF53850">
    <property type="entry name" value="Periplasmic binding protein-like II"/>
    <property type="match status" value="1"/>
</dbReference>
<dbReference type="Gene3D" id="3.40.190.150">
    <property type="entry name" value="Bordetella uptake gene, domain 1"/>
    <property type="match status" value="1"/>
</dbReference>
<dbReference type="Gene3D" id="3.40.190.10">
    <property type="entry name" value="Periplasmic binding protein-like II"/>
    <property type="match status" value="1"/>
</dbReference>
<dbReference type="EMBL" id="SACL01000002">
    <property type="protein sequence ID" value="RVT97745.1"/>
    <property type="molecule type" value="Genomic_DNA"/>
</dbReference>
<evidence type="ECO:0000313" key="3">
    <source>
        <dbReference type="Proteomes" id="UP000282957"/>
    </source>
</evidence>
<evidence type="ECO:0000313" key="2">
    <source>
        <dbReference type="EMBL" id="RVT97745.1"/>
    </source>
</evidence>
<dbReference type="InterPro" id="IPR042100">
    <property type="entry name" value="Bug_dom1"/>
</dbReference>
<dbReference type="PANTHER" id="PTHR42928:SF5">
    <property type="entry name" value="BLR1237 PROTEIN"/>
    <property type="match status" value="1"/>
</dbReference>
<dbReference type="AlphaFoldDB" id="A0A437MJI0"/>
<dbReference type="OrthoDB" id="8264321at2"/>
<keyword evidence="3" id="KW-1185">Reference proteome</keyword>
<dbReference type="Proteomes" id="UP000282957">
    <property type="component" value="Unassembled WGS sequence"/>
</dbReference>
<protein>
    <submittedName>
        <fullName evidence="2">Tripartite tricarboxylate transporter substrate binding protein</fullName>
    </submittedName>
</protein>
<dbReference type="PANTHER" id="PTHR42928">
    <property type="entry name" value="TRICARBOXYLATE-BINDING PROTEIN"/>
    <property type="match status" value="1"/>
</dbReference>
<gene>
    <name evidence="2" type="ORF">EOD42_08040</name>
</gene>
<evidence type="ECO:0000256" key="1">
    <source>
        <dbReference type="ARBA" id="ARBA00006987"/>
    </source>
</evidence>
<dbReference type="PIRSF" id="PIRSF017082">
    <property type="entry name" value="YflP"/>
    <property type="match status" value="1"/>
</dbReference>
<comment type="caution">
    <text evidence="2">The sequence shown here is derived from an EMBL/GenBank/DDBJ whole genome shotgun (WGS) entry which is preliminary data.</text>
</comment>